<keyword evidence="3" id="KW-0732">Signal</keyword>
<dbReference type="Gene3D" id="3.90.70.10">
    <property type="entry name" value="Cysteine proteinases"/>
    <property type="match status" value="1"/>
</dbReference>
<evidence type="ECO:0000256" key="1">
    <source>
        <dbReference type="ARBA" id="ARBA00008455"/>
    </source>
</evidence>
<dbReference type="CDD" id="cd02248">
    <property type="entry name" value="Peptidase_C1A"/>
    <property type="match status" value="1"/>
</dbReference>
<name>A0A151NPX8_ALLMI</name>
<dbReference type="Pfam" id="PF00112">
    <property type="entry name" value="Peptidase_C1"/>
    <property type="match status" value="1"/>
</dbReference>
<dbReference type="PANTHER" id="PTHR12411">
    <property type="entry name" value="CYSTEINE PROTEASE FAMILY C1-RELATED"/>
    <property type="match status" value="1"/>
</dbReference>
<evidence type="ECO:0000256" key="3">
    <source>
        <dbReference type="SAM" id="SignalP"/>
    </source>
</evidence>
<dbReference type="GO" id="GO:0006508">
    <property type="term" value="P:proteolysis"/>
    <property type="evidence" value="ECO:0007669"/>
    <property type="project" value="InterPro"/>
</dbReference>
<reference evidence="5 6" key="1">
    <citation type="journal article" date="2012" name="Genome Biol.">
        <title>Sequencing three crocodilian genomes to illuminate the evolution of archosaurs and amniotes.</title>
        <authorList>
            <person name="St John J.A."/>
            <person name="Braun E.L."/>
            <person name="Isberg S.R."/>
            <person name="Miles L.G."/>
            <person name="Chong A.Y."/>
            <person name="Gongora J."/>
            <person name="Dalzell P."/>
            <person name="Moran C."/>
            <person name="Bed'hom B."/>
            <person name="Abzhanov A."/>
            <person name="Burgess S.C."/>
            <person name="Cooksey A.M."/>
            <person name="Castoe T.A."/>
            <person name="Crawford N.G."/>
            <person name="Densmore L.D."/>
            <person name="Drew J.C."/>
            <person name="Edwards S.V."/>
            <person name="Faircloth B.C."/>
            <person name="Fujita M.K."/>
            <person name="Greenwold M.J."/>
            <person name="Hoffmann F.G."/>
            <person name="Howard J.M."/>
            <person name="Iguchi T."/>
            <person name="Janes D.E."/>
            <person name="Khan S.Y."/>
            <person name="Kohno S."/>
            <person name="de Koning A.J."/>
            <person name="Lance S.L."/>
            <person name="McCarthy F.M."/>
            <person name="McCormack J.E."/>
            <person name="Merchant M.E."/>
            <person name="Peterson D.G."/>
            <person name="Pollock D.D."/>
            <person name="Pourmand N."/>
            <person name="Raney B.J."/>
            <person name="Roessler K.A."/>
            <person name="Sanford J.R."/>
            <person name="Sawyer R.H."/>
            <person name="Schmidt C.J."/>
            <person name="Triplett E.W."/>
            <person name="Tuberville T.D."/>
            <person name="Venegas-Anaya M."/>
            <person name="Howard J.T."/>
            <person name="Jarvis E.D."/>
            <person name="Guillette L.J.Jr."/>
            <person name="Glenn T.C."/>
            <person name="Green R.E."/>
            <person name="Ray D.A."/>
        </authorList>
    </citation>
    <scope>NUCLEOTIDE SEQUENCE [LARGE SCALE GENOMIC DNA]</scope>
    <source>
        <strain evidence="5">KSC_2009_1</strain>
    </source>
</reference>
<feature type="signal peptide" evidence="3">
    <location>
        <begin position="1"/>
        <end position="20"/>
    </location>
</feature>
<evidence type="ECO:0000313" key="6">
    <source>
        <dbReference type="Proteomes" id="UP000050525"/>
    </source>
</evidence>
<organism evidence="5 6">
    <name type="scientific">Alligator mississippiensis</name>
    <name type="common">American alligator</name>
    <dbReference type="NCBI Taxonomy" id="8496"/>
    <lineage>
        <taxon>Eukaryota</taxon>
        <taxon>Metazoa</taxon>
        <taxon>Chordata</taxon>
        <taxon>Craniata</taxon>
        <taxon>Vertebrata</taxon>
        <taxon>Euteleostomi</taxon>
        <taxon>Archelosauria</taxon>
        <taxon>Archosauria</taxon>
        <taxon>Crocodylia</taxon>
        <taxon>Alligatoridae</taxon>
        <taxon>Alligatorinae</taxon>
        <taxon>Alligator</taxon>
    </lineage>
</organism>
<comment type="caution">
    <text evidence="5">The sequence shown here is derived from an EMBL/GenBank/DDBJ whole genome shotgun (WGS) entry which is preliminary data.</text>
</comment>
<dbReference type="AlphaFoldDB" id="A0A151NPX8"/>
<dbReference type="InterPro" id="IPR038765">
    <property type="entry name" value="Papain-like_cys_pep_sf"/>
</dbReference>
<keyword evidence="6" id="KW-1185">Reference proteome</keyword>
<evidence type="ECO:0000313" key="5">
    <source>
        <dbReference type="EMBL" id="KYO38881.1"/>
    </source>
</evidence>
<feature type="domain" description="Peptidase C1A papain C-terminal" evidence="4">
    <location>
        <begin position="38"/>
        <end position="249"/>
    </location>
</feature>
<dbReference type="SMART" id="SM00645">
    <property type="entry name" value="Pept_C1"/>
    <property type="match status" value="1"/>
</dbReference>
<gene>
    <name evidence="5" type="primary">CTSF</name>
    <name evidence="5" type="ORF">Y1Q_0015337</name>
</gene>
<dbReference type="InterPro" id="IPR013128">
    <property type="entry name" value="Peptidase_C1A"/>
</dbReference>
<dbReference type="STRING" id="8496.A0A151NPX8"/>
<evidence type="ECO:0000256" key="2">
    <source>
        <dbReference type="SAM" id="MobiDB-lite"/>
    </source>
</evidence>
<feature type="chain" id="PRO_5018543377" evidence="3">
    <location>
        <begin position="21"/>
        <end position="266"/>
    </location>
</feature>
<dbReference type="InterPro" id="IPR000668">
    <property type="entry name" value="Peptidase_C1A_C"/>
</dbReference>
<dbReference type="Proteomes" id="UP000050525">
    <property type="component" value="Unassembled WGS sequence"/>
</dbReference>
<accession>A0A151NPX8</accession>
<dbReference type="SUPFAM" id="SSF54001">
    <property type="entry name" value="Cysteine proteinases"/>
    <property type="match status" value="1"/>
</dbReference>
<dbReference type="PRINTS" id="PR00705">
    <property type="entry name" value="PAPAIN"/>
</dbReference>
<evidence type="ECO:0000259" key="4">
    <source>
        <dbReference type="SMART" id="SM00645"/>
    </source>
</evidence>
<dbReference type="EMBL" id="AKHW03002439">
    <property type="protein sequence ID" value="KYO38881.1"/>
    <property type="molecule type" value="Genomic_DNA"/>
</dbReference>
<protein>
    <submittedName>
        <fullName evidence="5">Cathepsin F</fullName>
    </submittedName>
</protein>
<proteinExistence type="inferred from homology"/>
<feature type="region of interest" description="Disordered" evidence="2">
    <location>
        <begin position="25"/>
        <end position="57"/>
    </location>
</feature>
<dbReference type="GO" id="GO:0008234">
    <property type="term" value="F:cysteine-type peptidase activity"/>
    <property type="evidence" value="ECO:0007669"/>
    <property type="project" value="InterPro"/>
</dbReference>
<dbReference type="InterPro" id="IPR039417">
    <property type="entry name" value="Peptidase_C1A_papain-like"/>
</dbReference>
<comment type="similarity">
    <text evidence="1">Belongs to the peptidase C1 family.</text>
</comment>
<sequence length="266" mass="29240">MGPAALRATVLLLLGLRVSATAPPETAEPRLVPPRKSVPPSCDWRKARAVTPPGDQGDRCRACWAFASVANVESLWFIHFKKLYKLSVQEVLDCSGLKDACAGGYPWDAFGTIYTVGVTTAAHYPYQARQGQCRWNQNYVLRIHGFQTLPSNETELAALVAKRGPITVIMNARLLQNYRSGIITRHLSHNCNPDLLDHVVLIVGYGQENKIPYWIVKNSYGLDWGEKGYFRIYRGGNACGIAEVSLTSTVGQDGAGGRAHRARCPA</sequence>